<dbReference type="Proteomes" id="UP000887581">
    <property type="component" value="Unplaced"/>
</dbReference>
<dbReference type="AlphaFoldDB" id="A0A915PZQ2"/>
<evidence type="ECO:0000313" key="1">
    <source>
        <dbReference type="Proteomes" id="UP000887581"/>
    </source>
</evidence>
<sequence>MRQMSQCFDCTVLTQTDDTSPSEYRSAFCKAIDPSCRETSSRSITDTAALAAQPRGQLICADVQLSVCMHACGRVCGSVCPPNVGFLFSVVYAGALCAGCWAKPRIHRFAWRGTATIKQDGPSSGPETIDPCGDGLRQPPVCSVHSFRSGQYRPGRFFTSYCSHSAD</sequence>
<accession>A0A915PZQ2</accession>
<reference evidence="2" key="1">
    <citation type="submission" date="2022-11" db="UniProtKB">
        <authorList>
            <consortium name="WormBaseParasite"/>
        </authorList>
    </citation>
    <scope>IDENTIFICATION</scope>
</reference>
<evidence type="ECO:0000313" key="2">
    <source>
        <dbReference type="WBParaSite" id="sdigi.contig4.g533.t1"/>
    </source>
</evidence>
<keyword evidence="1" id="KW-1185">Reference proteome</keyword>
<dbReference type="WBParaSite" id="sdigi.contig4.g533.t1">
    <property type="protein sequence ID" value="sdigi.contig4.g533.t1"/>
    <property type="gene ID" value="sdigi.contig4.g533"/>
</dbReference>
<organism evidence="1 2">
    <name type="scientific">Setaria digitata</name>
    <dbReference type="NCBI Taxonomy" id="48799"/>
    <lineage>
        <taxon>Eukaryota</taxon>
        <taxon>Metazoa</taxon>
        <taxon>Ecdysozoa</taxon>
        <taxon>Nematoda</taxon>
        <taxon>Chromadorea</taxon>
        <taxon>Rhabditida</taxon>
        <taxon>Spirurina</taxon>
        <taxon>Spiruromorpha</taxon>
        <taxon>Filarioidea</taxon>
        <taxon>Setariidae</taxon>
        <taxon>Setaria</taxon>
    </lineage>
</organism>
<protein>
    <submittedName>
        <fullName evidence="2">Uncharacterized protein</fullName>
    </submittedName>
</protein>
<proteinExistence type="predicted"/>
<name>A0A915PZQ2_9BILA</name>